<dbReference type="InterPro" id="IPR004799">
    <property type="entry name" value="Periplasmic_diS_OxRdtase_DsbE"/>
</dbReference>
<dbReference type="STRING" id="698738.OLEAN_C23170"/>
<dbReference type="InterPro" id="IPR050553">
    <property type="entry name" value="Thioredoxin_ResA/DsbE_sf"/>
</dbReference>
<dbReference type="CDD" id="cd03010">
    <property type="entry name" value="TlpA_like_DsbE"/>
    <property type="match status" value="1"/>
</dbReference>
<dbReference type="PANTHER" id="PTHR42852:SF6">
    <property type="entry name" value="THIOL:DISULFIDE INTERCHANGE PROTEIN DSBE"/>
    <property type="match status" value="1"/>
</dbReference>
<evidence type="ECO:0000256" key="3">
    <source>
        <dbReference type="ARBA" id="ARBA00022748"/>
    </source>
</evidence>
<feature type="domain" description="Thioredoxin" evidence="6">
    <location>
        <begin position="35"/>
        <end position="177"/>
    </location>
</feature>
<dbReference type="KEGG" id="oai:OLEAN_C23170"/>
<keyword evidence="5" id="KW-0676">Redox-active center</keyword>
<dbReference type="NCBIfam" id="TIGR00385">
    <property type="entry name" value="dsbE"/>
    <property type="match status" value="1"/>
</dbReference>
<dbReference type="InterPro" id="IPR017937">
    <property type="entry name" value="Thioredoxin_CS"/>
</dbReference>
<dbReference type="PROSITE" id="PS00194">
    <property type="entry name" value="THIOREDOXIN_1"/>
    <property type="match status" value="1"/>
</dbReference>
<dbReference type="AlphaFoldDB" id="R4YSY3"/>
<evidence type="ECO:0000256" key="1">
    <source>
        <dbReference type="ARBA" id="ARBA00004383"/>
    </source>
</evidence>
<dbReference type="OrthoDB" id="9799347at2"/>
<evidence type="ECO:0000313" key="7">
    <source>
        <dbReference type="EMBL" id="CCK76493.1"/>
    </source>
</evidence>
<proteinExistence type="inferred from homology"/>
<organism evidence="7 8">
    <name type="scientific">Oleispira antarctica RB-8</name>
    <dbReference type="NCBI Taxonomy" id="698738"/>
    <lineage>
        <taxon>Bacteria</taxon>
        <taxon>Pseudomonadati</taxon>
        <taxon>Pseudomonadota</taxon>
        <taxon>Gammaproteobacteria</taxon>
        <taxon>Oceanospirillales</taxon>
        <taxon>Oceanospirillaceae</taxon>
        <taxon>Oleispira</taxon>
    </lineage>
</organism>
<accession>R4YSY3</accession>
<dbReference type="Pfam" id="PF08534">
    <property type="entry name" value="Redoxin"/>
    <property type="match status" value="1"/>
</dbReference>
<evidence type="ECO:0000313" key="8">
    <source>
        <dbReference type="Proteomes" id="UP000032749"/>
    </source>
</evidence>
<comment type="similarity">
    <text evidence="2">Belongs to the thioredoxin family. DsbE subfamily.</text>
</comment>
<dbReference type="GO" id="GO:0030288">
    <property type="term" value="C:outer membrane-bounded periplasmic space"/>
    <property type="evidence" value="ECO:0007669"/>
    <property type="project" value="InterPro"/>
</dbReference>
<evidence type="ECO:0000259" key="6">
    <source>
        <dbReference type="PROSITE" id="PS51352"/>
    </source>
</evidence>
<dbReference type="GO" id="GO:0015036">
    <property type="term" value="F:disulfide oxidoreductase activity"/>
    <property type="evidence" value="ECO:0007669"/>
    <property type="project" value="InterPro"/>
</dbReference>
<keyword evidence="8" id="KW-1185">Reference proteome</keyword>
<reference evidence="7 8" key="1">
    <citation type="journal article" date="2013" name="Nat. Commun.">
        <title>Genome sequence and functional genomic analysis of the oil-degrading bacterium Oleispira antarctica.</title>
        <authorList>
            <person name="Kube M."/>
            <person name="Chernikova T.N."/>
            <person name="Al-Ramahi Y."/>
            <person name="Beloqui A."/>
            <person name="Lopez-Cortez N."/>
            <person name="Guazzaroni M.E."/>
            <person name="Heipieper H.J."/>
            <person name="Klages S."/>
            <person name="Kotsyurbenko O.R."/>
            <person name="Langer I."/>
            <person name="Nechitaylo T.Y."/>
            <person name="Lunsdorf H."/>
            <person name="Fernandez M."/>
            <person name="Juarez S."/>
            <person name="Ciordia S."/>
            <person name="Singer A."/>
            <person name="Kagan O."/>
            <person name="Egorova O."/>
            <person name="Petit P.A."/>
            <person name="Stogios P."/>
            <person name="Kim Y."/>
            <person name="Tchigvintsev A."/>
            <person name="Flick R."/>
            <person name="Denaro R."/>
            <person name="Genovese M."/>
            <person name="Albar J.P."/>
            <person name="Reva O.N."/>
            <person name="Martinez-Gomariz M."/>
            <person name="Tran H."/>
            <person name="Ferrer M."/>
            <person name="Savchenko A."/>
            <person name="Yakunin A.F."/>
            <person name="Yakimov M.M."/>
            <person name="Golyshina O.V."/>
            <person name="Reinhardt R."/>
            <person name="Golyshin P.N."/>
        </authorList>
    </citation>
    <scope>NUCLEOTIDE SEQUENCE [LARGE SCALE GENOMIC DNA]</scope>
</reference>
<evidence type="ECO:0000256" key="2">
    <source>
        <dbReference type="ARBA" id="ARBA00007758"/>
    </source>
</evidence>
<name>R4YSY3_OLEAN</name>
<sequence>MNRMLLFIPLILFAVMAAFLGGGIGRENKDVLPSPLIDKPFPQFILQQVEAEKQLTQSDLQGKPMLVNVWATWCPTCKAEHEFLNTLAAQGIRIIGINYKDDDEEAKVWLRDYGNPYEFNISDPKGKLGLELGVYGAPETFFVDGDGIIRAKHVGDLNQRIWEKYKGTFEQMNTHAETVGSTETVSFSKGEGQK</sequence>
<dbReference type="PANTHER" id="PTHR42852">
    <property type="entry name" value="THIOL:DISULFIDE INTERCHANGE PROTEIN DSBE"/>
    <property type="match status" value="1"/>
</dbReference>
<comment type="subcellular location">
    <subcellularLocation>
        <location evidence="1">Cell inner membrane</location>
        <topology evidence="1">Single-pass membrane protein</topology>
        <orientation evidence="1">Periplasmic side</orientation>
    </subcellularLocation>
</comment>
<evidence type="ECO:0000256" key="4">
    <source>
        <dbReference type="ARBA" id="ARBA00023157"/>
    </source>
</evidence>
<dbReference type="GO" id="GO:0017004">
    <property type="term" value="P:cytochrome complex assembly"/>
    <property type="evidence" value="ECO:0007669"/>
    <property type="project" value="UniProtKB-KW"/>
</dbReference>
<gene>
    <name evidence="7" type="primary">dsbE</name>
    <name evidence="7" type="ORF">OLEAN_C23170</name>
</gene>
<dbReference type="Gene3D" id="3.40.30.10">
    <property type="entry name" value="Glutaredoxin"/>
    <property type="match status" value="1"/>
</dbReference>
<dbReference type="GO" id="GO:0005886">
    <property type="term" value="C:plasma membrane"/>
    <property type="evidence" value="ECO:0007669"/>
    <property type="project" value="UniProtKB-SubCell"/>
</dbReference>
<dbReference type="HOGENOM" id="CLU_042529_19_1_6"/>
<dbReference type="InterPro" id="IPR013766">
    <property type="entry name" value="Thioredoxin_domain"/>
</dbReference>
<dbReference type="PROSITE" id="PS51352">
    <property type="entry name" value="THIOREDOXIN_2"/>
    <property type="match status" value="1"/>
</dbReference>
<dbReference type="SUPFAM" id="SSF52833">
    <property type="entry name" value="Thioredoxin-like"/>
    <property type="match status" value="1"/>
</dbReference>
<evidence type="ECO:0000256" key="5">
    <source>
        <dbReference type="ARBA" id="ARBA00023284"/>
    </source>
</evidence>
<keyword evidence="4" id="KW-1015">Disulfide bond</keyword>
<protein>
    <submittedName>
        <fullName evidence="7">Thiol:disulfide interchange protein DsbE</fullName>
    </submittedName>
</protein>
<dbReference type="EMBL" id="FO203512">
    <property type="protein sequence ID" value="CCK76493.1"/>
    <property type="molecule type" value="Genomic_DNA"/>
</dbReference>
<dbReference type="InterPro" id="IPR036249">
    <property type="entry name" value="Thioredoxin-like_sf"/>
</dbReference>
<keyword evidence="3" id="KW-0201">Cytochrome c-type biogenesis</keyword>
<dbReference type="InterPro" id="IPR013740">
    <property type="entry name" value="Redoxin"/>
</dbReference>
<dbReference type="Proteomes" id="UP000032749">
    <property type="component" value="Chromosome"/>
</dbReference>